<organism evidence="7 8">
    <name type="scientific">Anolis carolinensis</name>
    <name type="common">Green anole</name>
    <name type="synonym">American chameleon</name>
    <dbReference type="NCBI Taxonomy" id="28377"/>
    <lineage>
        <taxon>Eukaryota</taxon>
        <taxon>Metazoa</taxon>
        <taxon>Chordata</taxon>
        <taxon>Craniata</taxon>
        <taxon>Vertebrata</taxon>
        <taxon>Euteleostomi</taxon>
        <taxon>Lepidosauria</taxon>
        <taxon>Squamata</taxon>
        <taxon>Bifurcata</taxon>
        <taxon>Unidentata</taxon>
        <taxon>Episquamata</taxon>
        <taxon>Toxicofera</taxon>
        <taxon>Iguania</taxon>
        <taxon>Dactyloidae</taxon>
        <taxon>Anolis</taxon>
    </lineage>
</organism>
<evidence type="ECO:0000256" key="3">
    <source>
        <dbReference type="ARBA" id="ARBA00022525"/>
    </source>
</evidence>
<dbReference type="AlphaFoldDB" id="A0A803TU56"/>
<dbReference type="InterPro" id="IPR016187">
    <property type="entry name" value="CTDL_fold"/>
</dbReference>
<dbReference type="InterPro" id="IPR001304">
    <property type="entry name" value="C-type_lectin-like"/>
</dbReference>
<evidence type="ECO:0000259" key="6">
    <source>
        <dbReference type="PROSITE" id="PS50041"/>
    </source>
</evidence>
<keyword evidence="3" id="KW-0964">Secreted</keyword>
<keyword evidence="4" id="KW-0430">Lectin</keyword>
<reference evidence="7" key="2">
    <citation type="submission" date="2025-08" db="UniProtKB">
        <authorList>
            <consortium name="Ensembl"/>
        </authorList>
    </citation>
    <scope>IDENTIFICATION</scope>
</reference>
<proteinExistence type="predicted"/>
<dbReference type="PANTHER" id="PTHR45710:SF35">
    <property type="entry name" value="C-TYPE LECTIN DOMAIN FAMILY 2 MEMBER D"/>
    <property type="match status" value="1"/>
</dbReference>
<sequence length="207" mass="23842">MGSITPTVLFPCFSFFKVLPNCCVKIFFSAGKRKGRLDFNARGTRAQRWISQNKVLCVSLCINICFIISTVAYFASPQPNNNEQPCISSPPLCPDDSHMHRKRCYYFSEEEYNWTSSEKFCSSRNSSLAKIEIDEQDFVERNIQNYPFWVGLYKSIDQQWKWIDGENARKPAGDGGDCAYLHVFKKMEANSGRCSTPHRFICKSEIH</sequence>
<dbReference type="Gene3D" id="3.10.100.10">
    <property type="entry name" value="Mannose-Binding Protein A, subunit A"/>
    <property type="match status" value="1"/>
</dbReference>
<dbReference type="InterPro" id="IPR033992">
    <property type="entry name" value="NKR-like_CTLD"/>
</dbReference>
<dbReference type="GeneTree" id="ENSGT00940000162705"/>
<reference evidence="7" key="3">
    <citation type="submission" date="2025-09" db="UniProtKB">
        <authorList>
            <consortium name="Ensembl"/>
        </authorList>
    </citation>
    <scope>IDENTIFICATION</scope>
</reference>
<dbReference type="SUPFAM" id="SSF56436">
    <property type="entry name" value="C-type lectin-like"/>
    <property type="match status" value="1"/>
</dbReference>
<accession>A0A803TU56</accession>
<evidence type="ECO:0000313" key="7">
    <source>
        <dbReference type="Ensembl" id="ENSACAP00000038746.1"/>
    </source>
</evidence>
<protein>
    <recommendedName>
        <fullName evidence="6">C-type lectin domain-containing protein</fullName>
    </recommendedName>
</protein>
<dbReference type="GO" id="GO:0005886">
    <property type="term" value="C:plasma membrane"/>
    <property type="evidence" value="ECO:0007669"/>
    <property type="project" value="UniProtKB-SubCell"/>
</dbReference>
<keyword evidence="5" id="KW-1133">Transmembrane helix</keyword>
<dbReference type="GO" id="GO:0005576">
    <property type="term" value="C:extracellular region"/>
    <property type="evidence" value="ECO:0007669"/>
    <property type="project" value="UniProtKB-SubCell"/>
</dbReference>
<evidence type="ECO:0000313" key="8">
    <source>
        <dbReference type="Proteomes" id="UP000001646"/>
    </source>
</evidence>
<feature type="transmembrane region" description="Helical" evidence="5">
    <location>
        <begin position="55"/>
        <end position="75"/>
    </location>
</feature>
<evidence type="ECO:0000256" key="5">
    <source>
        <dbReference type="SAM" id="Phobius"/>
    </source>
</evidence>
<evidence type="ECO:0000256" key="1">
    <source>
        <dbReference type="ARBA" id="ARBA00004401"/>
    </source>
</evidence>
<dbReference type="PROSITE" id="PS50041">
    <property type="entry name" value="C_TYPE_LECTIN_2"/>
    <property type="match status" value="1"/>
</dbReference>
<keyword evidence="5" id="KW-0472">Membrane</keyword>
<dbReference type="Ensembl" id="ENSACAT00000041800.1">
    <property type="protein sequence ID" value="ENSACAP00000038746.1"/>
    <property type="gene ID" value="ENSACAG00000038216.1"/>
</dbReference>
<evidence type="ECO:0000256" key="2">
    <source>
        <dbReference type="ARBA" id="ARBA00004613"/>
    </source>
</evidence>
<reference evidence="7" key="1">
    <citation type="submission" date="2009-12" db="EMBL/GenBank/DDBJ databases">
        <title>The Genome Sequence of Anolis carolinensis (Green Anole Lizard).</title>
        <authorList>
            <consortium name="The Genome Sequencing Platform"/>
            <person name="Di Palma F."/>
            <person name="Alfoldi J."/>
            <person name="Heiman D."/>
            <person name="Young S."/>
            <person name="Grabherr M."/>
            <person name="Johnson J."/>
            <person name="Lander E.S."/>
            <person name="Lindblad-Toh K."/>
        </authorList>
    </citation>
    <scope>NUCLEOTIDE SEQUENCE [LARGE SCALE GENOMIC DNA]</scope>
    <source>
        <strain evidence="7">JBL SC #1</strain>
    </source>
</reference>
<dbReference type="Pfam" id="PF00059">
    <property type="entry name" value="Lectin_C"/>
    <property type="match status" value="1"/>
</dbReference>
<feature type="domain" description="C-type lectin" evidence="6">
    <location>
        <begin position="100"/>
        <end position="203"/>
    </location>
</feature>
<dbReference type="InterPro" id="IPR050828">
    <property type="entry name" value="C-type_lectin/matrix_domain"/>
</dbReference>
<dbReference type="SMART" id="SM00034">
    <property type="entry name" value="CLECT"/>
    <property type="match status" value="1"/>
</dbReference>
<dbReference type="Proteomes" id="UP000001646">
    <property type="component" value="Unplaced"/>
</dbReference>
<keyword evidence="8" id="KW-1185">Reference proteome</keyword>
<evidence type="ECO:0000256" key="4">
    <source>
        <dbReference type="ARBA" id="ARBA00022734"/>
    </source>
</evidence>
<dbReference type="InParanoid" id="A0A803TU56"/>
<comment type="subcellular location">
    <subcellularLocation>
        <location evidence="1">Cell membrane</location>
        <topology evidence="1">Single-pass type II membrane protein</topology>
    </subcellularLocation>
    <subcellularLocation>
        <location evidence="2">Secreted</location>
    </subcellularLocation>
</comment>
<dbReference type="PANTHER" id="PTHR45710">
    <property type="entry name" value="C-TYPE LECTIN DOMAIN-CONTAINING PROTEIN 180"/>
    <property type="match status" value="1"/>
</dbReference>
<name>A0A803TU56_ANOCA</name>
<keyword evidence="5" id="KW-0812">Transmembrane</keyword>
<dbReference type="CDD" id="cd03593">
    <property type="entry name" value="CLECT_NK_receptors_like"/>
    <property type="match status" value="1"/>
</dbReference>
<dbReference type="GO" id="GO:0030246">
    <property type="term" value="F:carbohydrate binding"/>
    <property type="evidence" value="ECO:0007669"/>
    <property type="project" value="UniProtKB-KW"/>
</dbReference>
<dbReference type="InterPro" id="IPR016186">
    <property type="entry name" value="C-type_lectin-like/link_sf"/>
</dbReference>